<evidence type="ECO:0008006" key="5">
    <source>
        <dbReference type="Google" id="ProtNLM"/>
    </source>
</evidence>
<feature type="signal peptide" evidence="1">
    <location>
        <begin position="1"/>
        <end position="38"/>
    </location>
</feature>
<gene>
    <name evidence="2" type="ORF">CAPTEDRAFT_214964</name>
</gene>
<reference evidence="3" key="3">
    <citation type="submission" date="2015-06" db="UniProtKB">
        <authorList>
            <consortium name="EnsemblMetazoa"/>
        </authorList>
    </citation>
    <scope>IDENTIFICATION</scope>
</reference>
<dbReference type="Proteomes" id="UP000014760">
    <property type="component" value="Unassembled WGS sequence"/>
</dbReference>
<organism evidence="2">
    <name type="scientific">Capitella teleta</name>
    <name type="common">Polychaete worm</name>
    <dbReference type="NCBI Taxonomy" id="283909"/>
    <lineage>
        <taxon>Eukaryota</taxon>
        <taxon>Metazoa</taxon>
        <taxon>Spiralia</taxon>
        <taxon>Lophotrochozoa</taxon>
        <taxon>Annelida</taxon>
        <taxon>Polychaeta</taxon>
        <taxon>Sedentaria</taxon>
        <taxon>Scolecida</taxon>
        <taxon>Capitellidae</taxon>
        <taxon>Capitella</taxon>
    </lineage>
</organism>
<sequence>MDAGATAAALGALTDTCDLLLFIRALLVQLSGFQSADSQGNRAMNGFAYQSGNMARMFRLVKLHDRFDTEVFSFQLPASILREFSPDVLSREFTYGHQKWSISILRGEHHIGAYLNVKNLSEGMWCTVDYSFTLVNSDHFTRNDSFLERGCTFSAEGPSQGRRNFVGVKDLRDRKFVQENGEFILELEMRNMLTFFHQAKKVQLLDILRGSATYMVGLMEKKTLRGKPDDRVRLKGILVVYFQYMPR</sequence>
<evidence type="ECO:0000313" key="2">
    <source>
        <dbReference type="EMBL" id="ELT89797.1"/>
    </source>
</evidence>
<dbReference type="HOGENOM" id="CLU_1125462_0_0_1"/>
<dbReference type="InterPro" id="IPR008974">
    <property type="entry name" value="TRAF-like"/>
</dbReference>
<reference evidence="4" key="1">
    <citation type="submission" date="2012-12" db="EMBL/GenBank/DDBJ databases">
        <authorList>
            <person name="Hellsten U."/>
            <person name="Grimwood J."/>
            <person name="Chapman J.A."/>
            <person name="Shapiro H."/>
            <person name="Aerts A."/>
            <person name="Otillar R.P."/>
            <person name="Terry A.Y."/>
            <person name="Boore J.L."/>
            <person name="Simakov O."/>
            <person name="Marletaz F."/>
            <person name="Cho S.-J."/>
            <person name="Edsinger-Gonzales E."/>
            <person name="Havlak P."/>
            <person name="Kuo D.-H."/>
            <person name="Larsson T."/>
            <person name="Lv J."/>
            <person name="Arendt D."/>
            <person name="Savage R."/>
            <person name="Osoegawa K."/>
            <person name="de Jong P."/>
            <person name="Lindberg D.R."/>
            <person name="Seaver E.C."/>
            <person name="Weisblat D.A."/>
            <person name="Putnam N.H."/>
            <person name="Grigoriev I.V."/>
            <person name="Rokhsar D.S."/>
        </authorList>
    </citation>
    <scope>NUCLEOTIDE SEQUENCE</scope>
    <source>
        <strain evidence="4">I ESC-2004</strain>
    </source>
</reference>
<dbReference type="Gene3D" id="2.60.210.10">
    <property type="entry name" value="Apoptosis, Tumor Necrosis Factor Receptor Associated Protein 2, Chain A"/>
    <property type="match status" value="1"/>
</dbReference>
<dbReference type="AlphaFoldDB" id="R7TEA1"/>
<dbReference type="OrthoDB" id="10035275at2759"/>
<feature type="chain" id="PRO_5008786923" description="MATH domain-containing protein" evidence="1">
    <location>
        <begin position="39"/>
        <end position="247"/>
    </location>
</feature>
<protein>
    <recommendedName>
        <fullName evidence="5">MATH domain-containing protein</fullName>
    </recommendedName>
</protein>
<name>R7TEA1_CAPTE</name>
<keyword evidence="4" id="KW-1185">Reference proteome</keyword>
<evidence type="ECO:0000313" key="3">
    <source>
        <dbReference type="EnsemblMetazoa" id="CapteP214964"/>
    </source>
</evidence>
<dbReference type="CDD" id="cd00121">
    <property type="entry name" value="MATH"/>
    <property type="match status" value="1"/>
</dbReference>
<evidence type="ECO:0000256" key="1">
    <source>
        <dbReference type="SAM" id="SignalP"/>
    </source>
</evidence>
<reference evidence="2 4" key="2">
    <citation type="journal article" date="2013" name="Nature">
        <title>Insights into bilaterian evolution from three spiralian genomes.</title>
        <authorList>
            <person name="Simakov O."/>
            <person name="Marletaz F."/>
            <person name="Cho S.J."/>
            <person name="Edsinger-Gonzales E."/>
            <person name="Havlak P."/>
            <person name="Hellsten U."/>
            <person name="Kuo D.H."/>
            <person name="Larsson T."/>
            <person name="Lv J."/>
            <person name="Arendt D."/>
            <person name="Savage R."/>
            <person name="Osoegawa K."/>
            <person name="de Jong P."/>
            <person name="Grimwood J."/>
            <person name="Chapman J.A."/>
            <person name="Shapiro H."/>
            <person name="Aerts A."/>
            <person name="Otillar R.P."/>
            <person name="Terry A.Y."/>
            <person name="Boore J.L."/>
            <person name="Grigoriev I.V."/>
            <person name="Lindberg D.R."/>
            <person name="Seaver E.C."/>
            <person name="Weisblat D.A."/>
            <person name="Putnam N.H."/>
            <person name="Rokhsar D.S."/>
        </authorList>
    </citation>
    <scope>NUCLEOTIDE SEQUENCE</scope>
    <source>
        <strain evidence="2 4">I ESC-2004</strain>
    </source>
</reference>
<proteinExistence type="predicted"/>
<keyword evidence="1" id="KW-0732">Signal</keyword>
<accession>R7TEA1</accession>
<dbReference type="EnsemblMetazoa" id="CapteT214964">
    <property type="protein sequence ID" value="CapteP214964"/>
    <property type="gene ID" value="CapteG214964"/>
</dbReference>
<evidence type="ECO:0000313" key="4">
    <source>
        <dbReference type="Proteomes" id="UP000014760"/>
    </source>
</evidence>
<dbReference type="EMBL" id="KB311166">
    <property type="protein sequence ID" value="ELT89797.1"/>
    <property type="molecule type" value="Genomic_DNA"/>
</dbReference>
<dbReference type="EMBL" id="AMQN01014683">
    <property type="status" value="NOT_ANNOTATED_CDS"/>
    <property type="molecule type" value="Genomic_DNA"/>
</dbReference>
<dbReference type="InterPro" id="IPR002083">
    <property type="entry name" value="MATH/TRAF_dom"/>
</dbReference>
<dbReference type="SUPFAM" id="SSF49599">
    <property type="entry name" value="TRAF domain-like"/>
    <property type="match status" value="1"/>
</dbReference>